<reference evidence="2 3" key="1">
    <citation type="submission" date="2018-11" db="EMBL/GenBank/DDBJ databases">
        <title>Genome assembly of Steccherinum ochraceum LE-BIN_3174, the white-rot fungus of the Steccherinaceae family (The Residual Polyporoid clade, Polyporales, Basidiomycota).</title>
        <authorList>
            <person name="Fedorova T.V."/>
            <person name="Glazunova O.A."/>
            <person name="Landesman E.O."/>
            <person name="Moiseenko K.V."/>
            <person name="Psurtseva N.V."/>
            <person name="Savinova O.S."/>
            <person name="Shakhova N.V."/>
            <person name="Tyazhelova T.V."/>
            <person name="Vasina D.V."/>
        </authorList>
    </citation>
    <scope>NUCLEOTIDE SEQUENCE [LARGE SCALE GENOMIC DNA]</scope>
    <source>
        <strain evidence="2 3">LE-BIN_3174</strain>
    </source>
</reference>
<name>A0A4R0R412_9APHY</name>
<dbReference type="AlphaFoldDB" id="A0A4R0R412"/>
<feature type="region of interest" description="Disordered" evidence="1">
    <location>
        <begin position="37"/>
        <end position="60"/>
    </location>
</feature>
<accession>A0A4R0R412</accession>
<dbReference type="Proteomes" id="UP000292702">
    <property type="component" value="Unassembled WGS sequence"/>
</dbReference>
<evidence type="ECO:0000256" key="1">
    <source>
        <dbReference type="SAM" id="MobiDB-lite"/>
    </source>
</evidence>
<evidence type="ECO:0000313" key="3">
    <source>
        <dbReference type="Proteomes" id="UP000292702"/>
    </source>
</evidence>
<protein>
    <submittedName>
        <fullName evidence="2">Uncharacterized protein</fullName>
    </submittedName>
</protein>
<organism evidence="2 3">
    <name type="scientific">Steccherinum ochraceum</name>
    <dbReference type="NCBI Taxonomy" id="92696"/>
    <lineage>
        <taxon>Eukaryota</taxon>
        <taxon>Fungi</taxon>
        <taxon>Dikarya</taxon>
        <taxon>Basidiomycota</taxon>
        <taxon>Agaricomycotina</taxon>
        <taxon>Agaricomycetes</taxon>
        <taxon>Polyporales</taxon>
        <taxon>Steccherinaceae</taxon>
        <taxon>Steccherinum</taxon>
    </lineage>
</organism>
<dbReference type="EMBL" id="RWJN01000559">
    <property type="protein sequence ID" value="TCD60683.1"/>
    <property type="molecule type" value="Genomic_DNA"/>
</dbReference>
<sequence length="272" mass="29117">MTGLGVNTRRDPIRLAVPPDNDVAITLIVQQLGNTSVPLSAQPQDGHQTSPARRPAMPDNGAVGSPVIPLQDPIVSPGFVGRHGKPVLSDGARCSVEQRVIAAPSARPLSRAVSVTLSSPASRPSSVSDIATGITYTDGIPRATGVATYDFNLDPPGNVADADIETRSDEEEVWNDASMSVITTPPDNVPDTAFPPEEPQSNEYMEPFDPDVDRWYVVTIGRRTGIVSDWRIAASMRPVVNEPTNTHYDTYAQACRAYYAAKADGVVKSLIE</sequence>
<gene>
    <name evidence="2" type="ORF">EIP91_009665</name>
</gene>
<proteinExistence type="predicted"/>
<comment type="caution">
    <text evidence="2">The sequence shown here is derived from an EMBL/GenBank/DDBJ whole genome shotgun (WGS) entry which is preliminary data.</text>
</comment>
<keyword evidence="3" id="KW-1185">Reference proteome</keyword>
<evidence type="ECO:0000313" key="2">
    <source>
        <dbReference type="EMBL" id="TCD60683.1"/>
    </source>
</evidence>
<feature type="compositionally biased region" description="Polar residues" evidence="1">
    <location>
        <begin position="37"/>
        <end position="51"/>
    </location>
</feature>